<sequence length="79" mass="8978">MTQLCFSFFPGELPEQAQSFWLSTHTVLWQLDEHHTVPDPLLLQIAPGHPEFVLYPEDGGYLGPGIVSDEGQGMFFFPW</sequence>
<organism evidence="1 2">
    <name type="scientific">Tatumella ptyseos ATCC 33301</name>
    <dbReference type="NCBI Taxonomy" id="1005995"/>
    <lineage>
        <taxon>Bacteria</taxon>
        <taxon>Pseudomonadati</taxon>
        <taxon>Pseudomonadota</taxon>
        <taxon>Gammaproteobacteria</taxon>
        <taxon>Enterobacterales</taxon>
        <taxon>Erwiniaceae</taxon>
        <taxon>Tatumella</taxon>
    </lineage>
</organism>
<name>A0A085J9B1_9GAMM</name>
<proteinExistence type="predicted"/>
<dbReference type="EMBL" id="JMPR01000054">
    <property type="protein sequence ID" value="KFD17057.1"/>
    <property type="molecule type" value="Genomic_DNA"/>
</dbReference>
<dbReference type="Proteomes" id="UP000028602">
    <property type="component" value="Unassembled WGS sequence"/>
</dbReference>
<dbReference type="RefSeq" id="WP_029990004.1">
    <property type="nucleotide sequence ID" value="NZ_ATMJ01000014.1"/>
</dbReference>
<keyword evidence="2" id="KW-1185">Reference proteome</keyword>
<reference evidence="1 2" key="1">
    <citation type="submission" date="2014-05" db="EMBL/GenBank/DDBJ databases">
        <title>ATOL: Assembling a taxonomically balanced genome-scale reconstruction of the evolutionary history of the Enterobacteriaceae.</title>
        <authorList>
            <person name="Plunkett G.III."/>
            <person name="Neeno-Eckwall E.C."/>
            <person name="Glasner J.D."/>
            <person name="Perna N.T."/>
        </authorList>
    </citation>
    <scope>NUCLEOTIDE SEQUENCE [LARGE SCALE GENOMIC DNA]</scope>
    <source>
        <strain evidence="1 2">ATCC 33301</strain>
    </source>
</reference>
<gene>
    <name evidence="1" type="ORF">GTPT_3331</name>
</gene>
<comment type="caution">
    <text evidence="1">The sequence shown here is derived from an EMBL/GenBank/DDBJ whole genome shotgun (WGS) entry which is preliminary data.</text>
</comment>
<evidence type="ECO:0000313" key="1">
    <source>
        <dbReference type="EMBL" id="KFD17057.1"/>
    </source>
</evidence>
<evidence type="ECO:0000313" key="2">
    <source>
        <dbReference type="Proteomes" id="UP000028602"/>
    </source>
</evidence>
<protein>
    <submittedName>
        <fullName evidence="1">Uncharacterized protein</fullName>
    </submittedName>
</protein>
<dbReference type="AlphaFoldDB" id="A0A085J9B1"/>
<accession>A0A085J9B1</accession>